<accession>F4S598</accession>
<dbReference type="KEGG" id="mlr:MELLADRAFT_75810"/>
<dbReference type="InParanoid" id="F4S598"/>
<sequence length="71" mass="8319">MELRFLSARSKEMRDKDFKQAAKNSSEKISIINSNVQNTKKTKTKTKKEKEVMILFVFLCSKLYKNRGCQV</sequence>
<dbReference type="HOGENOM" id="CLU_2740564_0_0_1"/>
<evidence type="ECO:0000313" key="2">
    <source>
        <dbReference type="Proteomes" id="UP000001072"/>
    </source>
</evidence>
<dbReference type="EMBL" id="GL883150">
    <property type="protein sequence ID" value="EGG00129.1"/>
    <property type="molecule type" value="Genomic_DNA"/>
</dbReference>
<gene>
    <name evidence="1" type="ORF">MELLADRAFT_75810</name>
</gene>
<dbReference type="RefSeq" id="XP_007416532.1">
    <property type="nucleotide sequence ID" value="XM_007416470.1"/>
</dbReference>
<evidence type="ECO:0000313" key="1">
    <source>
        <dbReference type="EMBL" id="EGG00129.1"/>
    </source>
</evidence>
<keyword evidence="2" id="KW-1185">Reference proteome</keyword>
<dbReference type="VEuPathDB" id="FungiDB:MELLADRAFT_75810"/>
<protein>
    <submittedName>
        <fullName evidence="1">Uncharacterized protein</fullName>
    </submittedName>
</protein>
<dbReference type="Proteomes" id="UP000001072">
    <property type="component" value="Unassembled WGS sequence"/>
</dbReference>
<dbReference type="AlphaFoldDB" id="F4S598"/>
<proteinExistence type="predicted"/>
<reference evidence="2" key="1">
    <citation type="journal article" date="2011" name="Proc. Natl. Acad. Sci. U.S.A.">
        <title>Obligate biotrophy features unraveled by the genomic analysis of rust fungi.</title>
        <authorList>
            <person name="Duplessis S."/>
            <person name="Cuomo C.A."/>
            <person name="Lin Y.-C."/>
            <person name="Aerts A."/>
            <person name="Tisserant E."/>
            <person name="Veneault-Fourrey C."/>
            <person name="Joly D.L."/>
            <person name="Hacquard S."/>
            <person name="Amselem J."/>
            <person name="Cantarel B.L."/>
            <person name="Chiu R."/>
            <person name="Coutinho P.M."/>
            <person name="Feau N."/>
            <person name="Field M."/>
            <person name="Frey P."/>
            <person name="Gelhaye E."/>
            <person name="Goldberg J."/>
            <person name="Grabherr M.G."/>
            <person name="Kodira C.D."/>
            <person name="Kohler A."/>
            <person name="Kuees U."/>
            <person name="Lindquist E.A."/>
            <person name="Lucas S.M."/>
            <person name="Mago R."/>
            <person name="Mauceli E."/>
            <person name="Morin E."/>
            <person name="Murat C."/>
            <person name="Pangilinan J.L."/>
            <person name="Park R."/>
            <person name="Pearson M."/>
            <person name="Quesneville H."/>
            <person name="Rouhier N."/>
            <person name="Sakthikumar S."/>
            <person name="Salamov A.A."/>
            <person name="Schmutz J."/>
            <person name="Selles B."/>
            <person name="Shapiro H."/>
            <person name="Tanguay P."/>
            <person name="Tuskan G.A."/>
            <person name="Henrissat B."/>
            <person name="Van de Peer Y."/>
            <person name="Rouze P."/>
            <person name="Ellis J.G."/>
            <person name="Dodds P.N."/>
            <person name="Schein J.E."/>
            <person name="Zhong S."/>
            <person name="Hamelin R.C."/>
            <person name="Grigoriev I.V."/>
            <person name="Szabo L.J."/>
            <person name="Martin F."/>
        </authorList>
    </citation>
    <scope>NUCLEOTIDE SEQUENCE [LARGE SCALE GENOMIC DNA]</scope>
    <source>
        <strain evidence="2">98AG31 / pathotype 3-4-7</strain>
    </source>
</reference>
<organism evidence="2">
    <name type="scientific">Melampsora larici-populina (strain 98AG31 / pathotype 3-4-7)</name>
    <name type="common">Poplar leaf rust fungus</name>
    <dbReference type="NCBI Taxonomy" id="747676"/>
    <lineage>
        <taxon>Eukaryota</taxon>
        <taxon>Fungi</taxon>
        <taxon>Dikarya</taxon>
        <taxon>Basidiomycota</taxon>
        <taxon>Pucciniomycotina</taxon>
        <taxon>Pucciniomycetes</taxon>
        <taxon>Pucciniales</taxon>
        <taxon>Melampsoraceae</taxon>
        <taxon>Melampsora</taxon>
    </lineage>
</organism>
<dbReference type="GeneID" id="18932691"/>
<name>F4S598_MELLP</name>